<evidence type="ECO:0000256" key="1">
    <source>
        <dbReference type="SAM" id="Phobius"/>
    </source>
</evidence>
<reference evidence="2" key="2">
    <citation type="submission" date="2021-04" db="EMBL/GenBank/DDBJ databases">
        <authorList>
            <person name="Gilroy R."/>
        </authorList>
    </citation>
    <scope>NUCLEOTIDE SEQUENCE</scope>
    <source>
        <strain evidence="2">ChiBcec15-1070</strain>
    </source>
</reference>
<evidence type="ECO:0008006" key="4">
    <source>
        <dbReference type="Google" id="ProtNLM"/>
    </source>
</evidence>
<evidence type="ECO:0000313" key="2">
    <source>
        <dbReference type="EMBL" id="HIW11529.1"/>
    </source>
</evidence>
<dbReference type="AlphaFoldDB" id="A0A9D1QFA2"/>
<accession>A0A9D1QFA2</accession>
<dbReference type="PROSITE" id="PS51257">
    <property type="entry name" value="PROKAR_LIPOPROTEIN"/>
    <property type="match status" value="1"/>
</dbReference>
<dbReference type="Proteomes" id="UP000823926">
    <property type="component" value="Unassembled WGS sequence"/>
</dbReference>
<name>A0A9D1QFA2_9BACT</name>
<reference evidence="2" key="1">
    <citation type="journal article" date="2021" name="PeerJ">
        <title>Extensive microbial diversity within the chicken gut microbiome revealed by metagenomics and culture.</title>
        <authorList>
            <person name="Gilroy R."/>
            <person name="Ravi A."/>
            <person name="Getino M."/>
            <person name="Pursley I."/>
            <person name="Horton D.L."/>
            <person name="Alikhan N.F."/>
            <person name="Baker D."/>
            <person name="Gharbi K."/>
            <person name="Hall N."/>
            <person name="Watson M."/>
            <person name="Adriaenssens E.M."/>
            <person name="Foster-Nyarko E."/>
            <person name="Jarju S."/>
            <person name="Secka A."/>
            <person name="Antonio M."/>
            <person name="Oren A."/>
            <person name="Chaudhuri R.R."/>
            <person name="La Ragione R."/>
            <person name="Hildebrand F."/>
            <person name="Pallen M.J."/>
        </authorList>
    </citation>
    <scope>NUCLEOTIDE SEQUENCE</scope>
    <source>
        <strain evidence="2">ChiBcec15-1070</strain>
    </source>
</reference>
<evidence type="ECO:0000313" key="3">
    <source>
        <dbReference type="Proteomes" id="UP000823926"/>
    </source>
</evidence>
<feature type="transmembrane region" description="Helical" evidence="1">
    <location>
        <begin position="10"/>
        <end position="28"/>
    </location>
</feature>
<sequence>MVDYKRYQDFIRLFAGVMILTLGAGLLTSCNRELTPEKALTIIQEQDEFQMPYYAPMRIGEQVLTGDNHKNPDQYIRKLYGSLIDAGLVEVKKADSNSWRTVIDVQLTAKGRAMCDGRRTTEREAYVQVCRMVPVKIEEFRTVTEGRVVECSYRFEEQEITPFGVCQGFTQGRSYKDKRTFVRARGSWHVE</sequence>
<dbReference type="EMBL" id="DXHL01000038">
    <property type="protein sequence ID" value="HIW11529.1"/>
    <property type="molecule type" value="Genomic_DNA"/>
</dbReference>
<protein>
    <recommendedName>
        <fullName evidence="4">Lipoprotein</fullName>
    </recommendedName>
</protein>
<keyword evidence="1" id="KW-1133">Transmembrane helix</keyword>
<comment type="caution">
    <text evidence="2">The sequence shown here is derived from an EMBL/GenBank/DDBJ whole genome shotgun (WGS) entry which is preliminary data.</text>
</comment>
<organism evidence="2 3">
    <name type="scientific">Candidatus Rikenella faecigallinarum</name>
    <dbReference type="NCBI Taxonomy" id="2838745"/>
    <lineage>
        <taxon>Bacteria</taxon>
        <taxon>Pseudomonadati</taxon>
        <taxon>Bacteroidota</taxon>
        <taxon>Bacteroidia</taxon>
        <taxon>Bacteroidales</taxon>
        <taxon>Rikenellaceae</taxon>
        <taxon>Rikenella</taxon>
    </lineage>
</organism>
<keyword evidence="1" id="KW-0472">Membrane</keyword>
<gene>
    <name evidence="2" type="ORF">H9888_08580</name>
</gene>
<keyword evidence="1" id="KW-0812">Transmembrane</keyword>
<proteinExistence type="predicted"/>